<dbReference type="Gene3D" id="3.40.50.200">
    <property type="entry name" value="Peptidase S8/S53 domain"/>
    <property type="match status" value="1"/>
</dbReference>
<feature type="active site" description="Charge relay system" evidence="5">
    <location>
        <position position="105"/>
    </location>
</feature>
<keyword evidence="2 5" id="KW-0645">Protease</keyword>
<evidence type="ECO:0000256" key="1">
    <source>
        <dbReference type="ARBA" id="ARBA00011073"/>
    </source>
</evidence>
<feature type="chain" id="PRO_5042864720" evidence="6">
    <location>
        <begin position="37"/>
        <end position="394"/>
    </location>
</feature>
<evidence type="ECO:0000256" key="2">
    <source>
        <dbReference type="ARBA" id="ARBA00022670"/>
    </source>
</evidence>
<feature type="active site" description="Charge relay system" evidence="5">
    <location>
        <position position="73"/>
    </location>
</feature>
<name>A0AAQ0BWF1_9ACTO</name>
<dbReference type="InterPro" id="IPR015500">
    <property type="entry name" value="Peptidase_S8_subtilisin-rel"/>
</dbReference>
<comment type="similarity">
    <text evidence="1 5">Belongs to the peptidase S8 family.</text>
</comment>
<keyword evidence="6" id="KW-0732">Signal</keyword>
<feature type="active site" description="Charge relay system" evidence="5">
    <location>
        <position position="266"/>
    </location>
</feature>
<dbReference type="PANTHER" id="PTHR43806">
    <property type="entry name" value="PEPTIDASE S8"/>
    <property type="match status" value="1"/>
</dbReference>
<dbReference type="Pfam" id="PF00082">
    <property type="entry name" value="Peptidase_S8"/>
    <property type="match status" value="1"/>
</dbReference>
<evidence type="ECO:0000313" key="8">
    <source>
        <dbReference type="EMBL" id="QQC43886.1"/>
    </source>
</evidence>
<evidence type="ECO:0000259" key="7">
    <source>
        <dbReference type="Pfam" id="PF00082"/>
    </source>
</evidence>
<sequence>MTRNVRRRCRRACMVALGVVVLVAGTTLLPAAPARAVDPPLTGNEQEYYTHYRIRSLHSQGYTGKGTVIAMIDGTVNPNIPELAGANIVDKSPCPVNSTAEHADHGTLVAQLLVAPEFGVAPGATLHTYAVQLNGDREGQTCDLPGWTGTEGTDTSLLIEQAINDGADIITISSSYPGYSEDLRWAMARAIDQGVMVVASMGNDSTEDPDDTLPSWSGICGVGAVLKNGSLTDYTNWGNGIFTAALGGVYYRSGTDKKIYFGEGTSFSTPIVAGFLAIAWQRFDDANANRILQALAESGKKNWNKYTGYGPIDPWAFLNTDPSNLPNENPCESKTYASDPSWQDVEDYIDGTVNPLLIRNDDSYVYRGINEDAALSDQHDYPVHLGTSPRYHAQ</sequence>
<evidence type="ECO:0000313" key="9">
    <source>
        <dbReference type="Proteomes" id="UP000595220"/>
    </source>
</evidence>
<evidence type="ECO:0000256" key="4">
    <source>
        <dbReference type="ARBA" id="ARBA00022825"/>
    </source>
</evidence>
<keyword evidence="9" id="KW-1185">Reference proteome</keyword>
<gene>
    <name evidence="8" type="ORF">I6H42_00090</name>
</gene>
<dbReference type="AlphaFoldDB" id="A0AAQ0BWF1"/>
<dbReference type="RefSeq" id="WP_074633129.1">
    <property type="nucleotide sequence ID" value="NZ_CP012072.1"/>
</dbReference>
<dbReference type="PANTHER" id="PTHR43806:SF11">
    <property type="entry name" value="CEREVISIN-RELATED"/>
    <property type="match status" value="1"/>
</dbReference>
<keyword evidence="3 5" id="KW-0378">Hydrolase</keyword>
<accession>A0AAQ0BWF1</accession>
<dbReference type="EMBL" id="CP066065">
    <property type="protein sequence ID" value="QQC43886.1"/>
    <property type="molecule type" value="Genomic_DNA"/>
</dbReference>
<dbReference type="PROSITE" id="PS51892">
    <property type="entry name" value="SUBTILASE"/>
    <property type="match status" value="1"/>
</dbReference>
<evidence type="ECO:0000256" key="3">
    <source>
        <dbReference type="ARBA" id="ARBA00022801"/>
    </source>
</evidence>
<feature type="signal peptide" evidence="6">
    <location>
        <begin position="1"/>
        <end position="36"/>
    </location>
</feature>
<organism evidence="8 9">
    <name type="scientific">Schaalia meyeri</name>
    <dbReference type="NCBI Taxonomy" id="52773"/>
    <lineage>
        <taxon>Bacteria</taxon>
        <taxon>Bacillati</taxon>
        <taxon>Actinomycetota</taxon>
        <taxon>Actinomycetes</taxon>
        <taxon>Actinomycetales</taxon>
        <taxon>Actinomycetaceae</taxon>
        <taxon>Schaalia</taxon>
    </lineage>
</organism>
<evidence type="ECO:0000256" key="6">
    <source>
        <dbReference type="SAM" id="SignalP"/>
    </source>
</evidence>
<dbReference type="Proteomes" id="UP000595220">
    <property type="component" value="Chromosome"/>
</dbReference>
<dbReference type="InterPro" id="IPR050131">
    <property type="entry name" value="Peptidase_S8_subtilisin-like"/>
</dbReference>
<dbReference type="InterPro" id="IPR023828">
    <property type="entry name" value="Peptidase_S8_Ser-AS"/>
</dbReference>
<feature type="domain" description="Peptidase S8/S53" evidence="7">
    <location>
        <begin position="64"/>
        <end position="310"/>
    </location>
</feature>
<dbReference type="PRINTS" id="PR00723">
    <property type="entry name" value="SUBTILISIN"/>
</dbReference>
<reference evidence="8 9" key="1">
    <citation type="submission" date="2020-12" db="EMBL/GenBank/DDBJ databases">
        <title>FDA dAtabase for Regulatory Grade micrObial Sequences (FDA-ARGOS): Supporting development and validation of Infectious Disease Dx tests.</title>
        <authorList>
            <person name="Sproer C."/>
            <person name="Gronow S."/>
            <person name="Severitt S."/>
            <person name="Schroder I."/>
            <person name="Tallon L."/>
            <person name="Sadzewicz L."/>
            <person name="Zhao X."/>
            <person name="Boylan J."/>
            <person name="Ott S."/>
            <person name="Bowen H."/>
            <person name="Vavikolanu K."/>
            <person name="Mehta A."/>
            <person name="Aluvathingal J."/>
            <person name="Nadendla S."/>
            <person name="Lowell S."/>
            <person name="Myers T."/>
            <person name="Yan Y."/>
            <person name="Sichtig H."/>
        </authorList>
    </citation>
    <scope>NUCLEOTIDE SEQUENCE [LARGE SCALE GENOMIC DNA]</scope>
    <source>
        <strain evidence="8 9">FDAARGOS_985</strain>
    </source>
</reference>
<dbReference type="GO" id="GO:0006508">
    <property type="term" value="P:proteolysis"/>
    <property type="evidence" value="ECO:0007669"/>
    <property type="project" value="UniProtKB-KW"/>
</dbReference>
<evidence type="ECO:0000256" key="5">
    <source>
        <dbReference type="PROSITE-ProRule" id="PRU01240"/>
    </source>
</evidence>
<dbReference type="PROSITE" id="PS00138">
    <property type="entry name" value="SUBTILASE_SER"/>
    <property type="match status" value="1"/>
</dbReference>
<dbReference type="CDD" id="cd00306">
    <property type="entry name" value="Peptidases_S8_S53"/>
    <property type="match status" value="1"/>
</dbReference>
<dbReference type="GO" id="GO:0004252">
    <property type="term" value="F:serine-type endopeptidase activity"/>
    <property type="evidence" value="ECO:0007669"/>
    <property type="project" value="UniProtKB-UniRule"/>
</dbReference>
<dbReference type="SUPFAM" id="SSF52743">
    <property type="entry name" value="Subtilisin-like"/>
    <property type="match status" value="1"/>
</dbReference>
<proteinExistence type="inferred from homology"/>
<dbReference type="InterPro" id="IPR000209">
    <property type="entry name" value="Peptidase_S8/S53_dom"/>
</dbReference>
<keyword evidence="4 5" id="KW-0720">Serine protease</keyword>
<protein>
    <submittedName>
        <fullName evidence="8">S8 family serine peptidase</fullName>
    </submittedName>
</protein>
<dbReference type="InterPro" id="IPR036852">
    <property type="entry name" value="Peptidase_S8/S53_dom_sf"/>
</dbReference>